<feature type="region of interest" description="Disordered" evidence="1">
    <location>
        <begin position="1"/>
        <end position="32"/>
    </location>
</feature>
<evidence type="ECO:0000313" key="2">
    <source>
        <dbReference type="EMBL" id="PGG94906.1"/>
    </source>
</evidence>
<keyword evidence="3" id="KW-1185">Reference proteome</keyword>
<dbReference type="AlphaFoldDB" id="A0A2B7WE84"/>
<proteinExistence type="predicted"/>
<name>A0A2B7WE84_9EURO</name>
<dbReference type="Proteomes" id="UP000223968">
    <property type="component" value="Unassembled WGS sequence"/>
</dbReference>
<reference evidence="2 3" key="1">
    <citation type="submission" date="2017-10" db="EMBL/GenBank/DDBJ databases">
        <title>Comparative genomics in systemic dimorphic fungi from Ajellomycetaceae.</title>
        <authorList>
            <person name="Munoz J.F."/>
            <person name="Mcewen J.G."/>
            <person name="Clay O.K."/>
            <person name="Cuomo C.A."/>
        </authorList>
    </citation>
    <scope>NUCLEOTIDE SEQUENCE [LARGE SCALE GENOMIC DNA]</scope>
    <source>
        <strain evidence="2 3">UAMH5409</strain>
    </source>
</reference>
<gene>
    <name evidence="2" type="ORF">AJ79_10366</name>
</gene>
<sequence>MSPQIPMPSIEEESTTGQGATPADPRSATKFKSSAKLNEFDSWVNQLLKDENWDATRTEWKYVSKDSMGHA</sequence>
<accession>A0A2B7WE84</accession>
<comment type="caution">
    <text evidence="2">The sequence shown here is derived from an EMBL/GenBank/DDBJ whole genome shotgun (WGS) entry which is preliminary data.</text>
</comment>
<evidence type="ECO:0000313" key="3">
    <source>
        <dbReference type="Proteomes" id="UP000223968"/>
    </source>
</evidence>
<organism evidence="2 3">
    <name type="scientific">Helicocarpus griseus UAMH5409</name>
    <dbReference type="NCBI Taxonomy" id="1447875"/>
    <lineage>
        <taxon>Eukaryota</taxon>
        <taxon>Fungi</taxon>
        <taxon>Dikarya</taxon>
        <taxon>Ascomycota</taxon>
        <taxon>Pezizomycotina</taxon>
        <taxon>Eurotiomycetes</taxon>
        <taxon>Eurotiomycetidae</taxon>
        <taxon>Onygenales</taxon>
        <taxon>Ajellomycetaceae</taxon>
        <taxon>Helicocarpus</taxon>
    </lineage>
</organism>
<protein>
    <submittedName>
        <fullName evidence="2">Uncharacterized protein</fullName>
    </submittedName>
</protein>
<dbReference type="EMBL" id="PDNB01000535">
    <property type="protein sequence ID" value="PGG94906.1"/>
    <property type="molecule type" value="Genomic_DNA"/>
</dbReference>
<evidence type="ECO:0000256" key="1">
    <source>
        <dbReference type="SAM" id="MobiDB-lite"/>
    </source>
</evidence>